<proteinExistence type="predicted"/>
<gene>
    <name evidence="1" type="ORF">DYBT9275_02818</name>
</gene>
<dbReference type="AlphaFoldDB" id="A0A916JCT0"/>
<accession>A0A916JCT0</accession>
<comment type="caution">
    <text evidence="1">The sequence shown here is derived from an EMBL/GenBank/DDBJ whole genome shotgun (WGS) entry which is preliminary data.</text>
</comment>
<dbReference type="Proteomes" id="UP000680038">
    <property type="component" value="Unassembled WGS sequence"/>
</dbReference>
<protein>
    <recommendedName>
        <fullName evidence="3">EF-hand domain-containing protein</fullName>
    </recommendedName>
</protein>
<evidence type="ECO:0008006" key="3">
    <source>
        <dbReference type="Google" id="ProtNLM"/>
    </source>
</evidence>
<dbReference type="RefSeq" id="WP_215239385.1">
    <property type="nucleotide sequence ID" value="NZ_CAJRAF010000002.1"/>
</dbReference>
<name>A0A916JCT0_9BACT</name>
<keyword evidence="2" id="KW-1185">Reference proteome</keyword>
<organism evidence="1 2">
    <name type="scientific">Dyadobacter helix</name>
    <dbReference type="NCBI Taxonomy" id="2822344"/>
    <lineage>
        <taxon>Bacteria</taxon>
        <taxon>Pseudomonadati</taxon>
        <taxon>Bacteroidota</taxon>
        <taxon>Cytophagia</taxon>
        <taxon>Cytophagales</taxon>
        <taxon>Spirosomataceae</taxon>
        <taxon>Dyadobacter</taxon>
    </lineage>
</organism>
<evidence type="ECO:0000313" key="2">
    <source>
        <dbReference type="Proteomes" id="UP000680038"/>
    </source>
</evidence>
<reference evidence="1" key="1">
    <citation type="submission" date="2021-04" db="EMBL/GenBank/DDBJ databases">
        <authorList>
            <person name="Rodrigo-Torres L."/>
            <person name="Arahal R. D."/>
            <person name="Lucena T."/>
        </authorList>
    </citation>
    <scope>NUCLEOTIDE SEQUENCE</scope>
    <source>
        <strain evidence="1">CECT 9275</strain>
    </source>
</reference>
<sequence>MKKELSKENKQKIQAAAAGAAGGFAAAMGVQYGDDIIDGLDVSSEDESFELTGELPAEPVEQDSDYSEAIASKVSNGAIAGDSAVPEEEVINGLAFDMNGDDIIDAVEYDINNDGQMDTVLLDIDQDGVFEYAGVDTNGDFVADSHFVDINGDQWYDLGIDENAQEQEIVSYGDEEDMDQGSDVVIGEGEDDIAIDMNNDMDISEWA</sequence>
<evidence type="ECO:0000313" key="1">
    <source>
        <dbReference type="EMBL" id="CAG5002140.1"/>
    </source>
</evidence>
<dbReference type="EMBL" id="CAJRAF010000002">
    <property type="protein sequence ID" value="CAG5002140.1"/>
    <property type="molecule type" value="Genomic_DNA"/>
</dbReference>